<feature type="transmembrane region" description="Helical" evidence="1">
    <location>
        <begin position="7"/>
        <end position="24"/>
    </location>
</feature>
<evidence type="ECO:0000313" key="2">
    <source>
        <dbReference type="EMBL" id="PKQ62345.1"/>
    </source>
</evidence>
<feature type="transmembrane region" description="Helical" evidence="1">
    <location>
        <begin position="30"/>
        <end position="47"/>
    </location>
</feature>
<feature type="transmembrane region" description="Helical" evidence="1">
    <location>
        <begin position="59"/>
        <end position="80"/>
    </location>
</feature>
<keyword evidence="1" id="KW-0812">Transmembrane</keyword>
<keyword evidence="3" id="KW-1185">Reference proteome</keyword>
<evidence type="ECO:0000313" key="3">
    <source>
        <dbReference type="Proteomes" id="UP000233618"/>
    </source>
</evidence>
<dbReference type="AlphaFoldDB" id="A0A2N3HW92"/>
<keyword evidence="1" id="KW-0472">Membrane</keyword>
<dbReference type="Proteomes" id="UP000233618">
    <property type="component" value="Unassembled WGS sequence"/>
</dbReference>
<protein>
    <submittedName>
        <fullName evidence="2">Uncharacterized protein</fullName>
    </submittedName>
</protein>
<dbReference type="RefSeq" id="WP_101311146.1">
    <property type="nucleotide sequence ID" value="NZ_CAXXEE010000003.1"/>
</dbReference>
<name>A0A2N3HW92_9BACT</name>
<organism evidence="2 3">
    <name type="scientific">Labilibaculum manganireducens</name>
    <dbReference type="NCBI Taxonomy" id="1940525"/>
    <lineage>
        <taxon>Bacteria</taxon>
        <taxon>Pseudomonadati</taxon>
        <taxon>Bacteroidota</taxon>
        <taxon>Bacteroidia</taxon>
        <taxon>Marinilabiliales</taxon>
        <taxon>Marinifilaceae</taxon>
        <taxon>Labilibaculum</taxon>
    </lineage>
</organism>
<keyword evidence="1" id="KW-1133">Transmembrane helix</keyword>
<comment type="caution">
    <text evidence="2">The sequence shown here is derived from an EMBL/GenBank/DDBJ whole genome shotgun (WGS) entry which is preliminary data.</text>
</comment>
<evidence type="ECO:0000256" key="1">
    <source>
        <dbReference type="SAM" id="Phobius"/>
    </source>
</evidence>
<dbReference type="EMBL" id="MVDE01000036">
    <property type="protein sequence ID" value="PKQ62345.1"/>
    <property type="molecule type" value="Genomic_DNA"/>
</dbReference>
<accession>A0A2N3HW92</accession>
<sequence>MNKILPIVYTIATILIIIGALFILQAEKYGLAVLSLGLVLNVFYRFSTLNYESVKSFKILDVLRLANILFMIVACAGFFYDWDQKFNFLILTIVFDLLLNLKEISFKSK</sequence>
<reference evidence="2 3" key="1">
    <citation type="journal article" date="2017" name="Front. Microbiol.">
        <title>Labilibaculum manganireducens gen. nov., sp. nov. and Labilibaculum filiforme sp. nov., Novel Bacteroidetes Isolated from Subsurface Sediments of the Baltic Sea.</title>
        <authorList>
            <person name="Vandieken V."/>
            <person name="Marshall I.P."/>
            <person name="Niemann H."/>
            <person name="Engelen B."/>
            <person name="Cypionka H."/>
        </authorList>
    </citation>
    <scope>NUCLEOTIDE SEQUENCE [LARGE SCALE GENOMIC DNA]</scope>
    <source>
        <strain evidence="2 3">59.10-2M</strain>
    </source>
</reference>
<proteinExistence type="predicted"/>
<gene>
    <name evidence="2" type="ORF">BZG01_17490</name>
</gene>